<feature type="transmembrane region" description="Helical" evidence="6">
    <location>
        <begin position="207"/>
        <end position="225"/>
    </location>
</feature>
<feature type="transmembrane region" description="Helical" evidence="6">
    <location>
        <begin position="334"/>
        <end position="364"/>
    </location>
</feature>
<evidence type="ECO:0000256" key="5">
    <source>
        <dbReference type="ARBA" id="ARBA00023136"/>
    </source>
</evidence>
<feature type="transmembrane region" description="Helical" evidence="6">
    <location>
        <begin position="86"/>
        <end position="111"/>
    </location>
</feature>
<feature type="transmembrane region" description="Helical" evidence="6">
    <location>
        <begin position="175"/>
        <end position="195"/>
    </location>
</feature>
<dbReference type="Pfam" id="PF13520">
    <property type="entry name" value="AA_permease_2"/>
    <property type="match status" value="1"/>
</dbReference>
<gene>
    <name evidence="7" type="ORF">LRAMOSA07934</name>
</gene>
<organism evidence="7">
    <name type="scientific">Lichtheimia ramosa</name>
    <dbReference type="NCBI Taxonomy" id="688394"/>
    <lineage>
        <taxon>Eukaryota</taxon>
        <taxon>Fungi</taxon>
        <taxon>Fungi incertae sedis</taxon>
        <taxon>Mucoromycota</taxon>
        <taxon>Mucoromycotina</taxon>
        <taxon>Mucoromycetes</taxon>
        <taxon>Mucorales</taxon>
        <taxon>Lichtheimiaceae</taxon>
        <taxon>Lichtheimia</taxon>
    </lineage>
</organism>
<dbReference type="AlphaFoldDB" id="A0A077WCG0"/>
<accession>A0A077WCG0</accession>
<evidence type="ECO:0000256" key="1">
    <source>
        <dbReference type="ARBA" id="ARBA00004141"/>
    </source>
</evidence>
<sequence>MITTIEKQDITEIEKIEQVVGVESTANALEKDEDAQRLEDLGYKQEFKREISLLVQAGFAFSTMAVLPNWLVGFGGTISSGGPMSLFWGFIVVSPFVMCIALSMAEVFSAYPVNGGIYSWCYLLSTPDWGPLMSWICGYMFVAALLTSSMTVVYTMTEYVIAAYNILHEKQINDLGANIGLFVAFLVLGVAYSYLGLKFNGYLNKFMVFWVLCSTLIVVIAMPVMADTHPSARWVFTEFRNTTGWQNSGLTFLLGMLQAGWSLIGYENGAHIAEGTLNASKTGPKGVLCSVFLAIIQAIVICIATLFSIQDIEELQSSSFPVATLFIRATSPNVAAFLLSIIAISQFGCLCNVIVATGQLIWAMARDGCIPNHQFWYKLHGKRQIPLRIFILVAVISIILVIPILASSVYWSAIMSTSVICANVAYGLPCLCRLIWARDIPKGPFNLGSVILCIPTVNPVSPETMNWSCLMIGIVLFFALSFWQISGRKYYKGPMQTVNDKKAQNDEQHL</sequence>
<evidence type="ECO:0000256" key="6">
    <source>
        <dbReference type="SAM" id="Phobius"/>
    </source>
</evidence>
<proteinExistence type="predicted"/>
<feature type="transmembrane region" description="Helical" evidence="6">
    <location>
        <begin position="53"/>
        <end position="74"/>
    </location>
</feature>
<evidence type="ECO:0000256" key="4">
    <source>
        <dbReference type="ARBA" id="ARBA00022989"/>
    </source>
</evidence>
<dbReference type="Gene3D" id="1.20.1740.10">
    <property type="entry name" value="Amino acid/polyamine transporter I"/>
    <property type="match status" value="1"/>
</dbReference>
<evidence type="ECO:0000256" key="2">
    <source>
        <dbReference type="ARBA" id="ARBA00022448"/>
    </source>
</evidence>
<dbReference type="EMBL" id="LK023316">
    <property type="protein sequence ID" value="CDS05406.1"/>
    <property type="molecule type" value="Genomic_DNA"/>
</dbReference>
<feature type="transmembrane region" description="Helical" evidence="6">
    <location>
        <begin position="385"/>
        <end position="405"/>
    </location>
</feature>
<dbReference type="PANTHER" id="PTHR45649">
    <property type="entry name" value="AMINO-ACID PERMEASE BAT1"/>
    <property type="match status" value="1"/>
</dbReference>
<dbReference type="GO" id="GO:0016020">
    <property type="term" value="C:membrane"/>
    <property type="evidence" value="ECO:0007669"/>
    <property type="project" value="UniProtKB-SubCell"/>
</dbReference>
<dbReference type="PROSITE" id="PS00218">
    <property type="entry name" value="AMINO_ACID_PERMEASE_1"/>
    <property type="match status" value="1"/>
</dbReference>
<keyword evidence="3 6" id="KW-0812">Transmembrane</keyword>
<keyword evidence="4 6" id="KW-1133">Transmembrane helix</keyword>
<dbReference type="InterPro" id="IPR004840">
    <property type="entry name" value="Amino_acid_permease_CS"/>
</dbReference>
<dbReference type="PANTHER" id="PTHR45649:SF26">
    <property type="entry name" value="OS04G0435100 PROTEIN"/>
    <property type="match status" value="1"/>
</dbReference>
<feature type="transmembrane region" description="Helical" evidence="6">
    <location>
        <begin position="132"/>
        <end position="155"/>
    </location>
</feature>
<feature type="transmembrane region" description="Helical" evidence="6">
    <location>
        <begin position="287"/>
        <end position="309"/>
    </location>
</feature>
<reference evidence="7" key="1">
    <citation type="journal article" date="2014" name="Genome Announc.">
        <title>De novo whole-genome sequence and genome annotation of Lichtheimia ramosa.</title>
        <authorList>
            <person name="Linde J."/>
            <person name="Schwartze V."/>
            <person name="Binder U."/>
            <person name="Lass-Florl C."/>
            <person name="Voigt K."/>
            <person name="Horn F."/>
        </authorList>
    </citation>
    <scope>NUCLEOTIDE SEQUENCE</scope>
    <source>
        <strain evidence="7">JMRC FSU:6197</strain>
    </source>
</reference>
<keyword evidence="5 6" id="KW-0472">Membrane</keyword>
<dbReference type="InterPro" id="IPR002293">
    <property type="entry name" value="AA/rel_permease1"/>
</dbReference>
<dbReference type="GO" id="GO:0022857">
    <property type="term" value="F:transmembrane transporter activity"/>
    <property type="evidence" value="ECO:0007669"/>
    <property type="project" value="InterPro"/>
</dbReference>
<keyword evidence="2" id="KW-0813">Transport</keyword>
<evidence type="ECO:0000313" key="7">
    <source>
        <dbReference type="EMBL" id="CDS05406.1"/>
    </source>
</evidence>
<feature type="transmembrane region" description="Helical" evidence="6">
    <location>
        <begin position="465"/>
        <end position="485"/>
    </location>
</feature>
<feature type="transmembrane region" description="Helical" evidence="6">
    <location>
        <begin position="411"/>
        <end position="436"/>
    </location>
</feature>
<evidence type="ECO:0000256" key="3">
    <source>
        <dbReference type="ARBA" id="ARBA00022692"/>
    </source>
</evidence>
<dbReference type="GO" id="GO:0006865">
    <property type="term" value="P:amino acid transport"/>
    <property type="evidence" value="ECO:0007669"/>
    <property type="project" value="InterPro"/>
</dbReference>
<evidence type="ECO:0008006" key="8">
    <source>
        <dbReference type="Google" id="ProtNLM"/>
    </source>
</evidence>
<protein>
    <recommendedName>
        <fullName evidence="8">Amino acid permease/ SLC12A domain-containing protein</fullName>
    </recommendedName>
</protein>
<dbReference type="PIRSF" id="PIRSF006060">
    <property type="entry name" value="AA_transporter"/>
    <property type="match status" value="1"/>
</dbReference>
<dbReference type="OrthoDB" id="3257095at2759"/>
<feature type="transmembrane region" description="Helical" evidence="6">
    <location>
        <begin position="443"/>
        <end position="459"/>
    </location>
</feature>
<comment type="subcellular location">
    <subcellularLocation>
        <location evidence="1">Membrane</location>
        <topology evidence="1">Multi-pass membrane protein</topology>
    </subcellularLocation>
</comment>
<name>A0A077WCG0_9FUNG</name>